<evidence type="ECO:0000256" key="6">
    <source>
        <dbReference type="RuleBase" id="RU363034"/>
    </source>
</evidence>
<dbReference type="Proteomes" id="UP001174209">
    <property type="component" value="Unassembled WGS sequence"/>
</dbReference>
<dbReference type="InterPro" id="IPR018114">
    <property type="entry name" value="TRYPSIN_HIS"/>
</dbReference>
<keyword evidence="9" id="KW-1185">Reference proteome</keyword>
<dbReference type="InterPro" id="IPR001314">
    <property type="entry name" value="Peptidase_S1A"/>
</dbReference>
<evidence type="ECO:0000259" key="7">
    <source>
        <dbReference type="PROSITE" id="PS50240"/>
    </source>
</evidence>
<dbReference type="PANTHER" id="PTHR24276:SF97">
    <property type="entry name" value="GH13245P2-RELATED"/>
    <property type="match status" value="1"/>
</dbReference>
<evidence type="ECO:0000256" key="2">
    <source>
        <dbReference type="ARBA" id="ARBA00022757"/>
    </source>
</evidence>
<evidence type="ECO:0000256" key="3">
    <source>
        <dbReference type="ARBA" id="ARBA00023157"/>
    </source>
</evidence>
<dbReference type="Pfam" id="PF00089">
    <property type="entry name" value="Trypsin"/>
    <property type="match status" value="1"/>
</dbReference>
<keyword evidence="6" id="KW-0720">Serine protease</keyword>
<evidence type="ECO:0000313" key="8">
    <source>
        <dbReference type="EMBL" id="MDN4612300.1"/>
    </source>
</evidence>
<proteinExistence type="inferred from homology"/>
<protein>
    <recommendedName>
        <fullName evidence="5">trypsin</fullName>
        <ecNumber evidence="5">3.4.21.4</ecNumber>
    </recommendedName>
</protein>
<keyword evidence="6 8" id="KW-0378">Hydrolase</keyword>
<keyword evidence="3" id="KW-1015">Disulfide bond</keyword>
<dbReference type="EC" id="3.4.21.4" evidence="5"/>
<name>A0ABT8K4D8_9MICC</name>
<keyword evidence="2" id="KW-0222">Digestion</keyword>
<dbReference type="EMBL" id="JAROCG010000002">
    <property type="protein sequence ID" value="MDN4612300.1"/>
    <property type="molecule type" value="Genomic_DNA"/>
</dbReference>
<accession>A0ABT8K4D8</accession>
<evidence type="ECO:0000313" key="9">
    <source>
        <dbReference type="Proteomes" id="UP001174209"/>
    </source>
</evidence>
<feature type="domain" description="Peptidase S1" evidence="7">
    <location>
        <begin position="56"/>
        <end position="307"/>
    </location>
</feature>
<dbReference type="SUPFAM" id="SSF50494">
    <property type="entry name" value="Trypsin-like serine proteases"/>
    <property type="match status" value="1"/>
</dbReference>
<comment type="catalytic activity">
    <reaction evidence="4">
        <text>Preferential cleavage: Arg-|-Xaa, Lys-|-Xaa.</text>
        <dbReference type="EC" id="3.4.21.4"/>
    </reaction>
</comment>
<reference evidence="8" key="1">
    <citation type="submission" date="2023-06" db="EMBL/GenBank/DDBJ databases">
        <title>MT1 and MT2 Draft Genomes of Novel Species.</title>
        <authorList>
            <person name="Venkateswaran K."/>
        </authorList>
    </citation>
    <scope>NUCLEOTIDE SEQUENCE</scope>
    <source>
        <strain evidence="8">IIF3SC-B10</strain>
    </source>
</reference>
<keyword evidence="6" id="KW-0645">Protease</keyword>
<evidence type="ECO:0000256" key="1">
    <source>
        <dbReference type="ARBA" id="ARBA00007664"/>
    </source>
</evidence>
<dbReference type="InterPro" id="IPR043504">
    <property type="entry name" value="Peptidase_S1_PA_chymotrypsin"/>
</dbReference>
<dbReference type="InterPro" id="IPR050430">
    <property type="entry name" value="Peptidase_S1"/>
</dbReference>
<sequence>MEAFRRDATGHQMNRFGMPLHKPKDMIMKPILRRMTLLIAATLSLIVAGALPAPAITGGEPDGNRHPNVALIAFYLDGNGPYTCSATLISPTVLLTAGHCTVGTSGVTLVTFDPVIAEEPPFPLPFAADPTVGYTAEELEAADQLWGTPTAHTEVNFMDRSRLNDVGIIVLHDRVTTITPATLAPVGYLDQFKSPRLSKTLFELVGYGTEVRKAETGPQKPQPMAYPLIRRTTTSPGQKLTPYILQLQGNPNDNRGGGGTCFGDSGGPVFLNGYLVAVTSYGFNGICRYIDGYQRVDTALVQNWLIP</sequence>
<dbReference type="PROSITE" id="PS00135">
    <property type="entry name" value="TRYPSIN_SER"/>
    <property type="match status" value="1"/>
</dbReference>
<dbReference type="InterPro" id="IPR001254">
    <property type="entry name" value="Trypsin_dom"/>
</dbReference>
<comment type="similarity">
    <text evidence="1">Belongs to the peptidase S1 family.</text>
</comment>
<dbReference type="PROSITE" id="PS50240">
    <property type="entry name" value="TRYPSIN_DOM"/>
    <property type="match status" value="1"/>
</dbReference>
<dbReference type="GO" id="GO:0016787">
    <property type="term" value="F:hydrolase activity"/>
    <property type="evidence" value="ECO:0007669"/>
    <property type="project" value="UniProtKB-KW"/>
</dbReference>
<comment type="caution">
    <text evidence="8">The sequence shown here is derived from an EMBL/GenBank/DDBJ whole genome shotgun (WGS) entry which is preliminary data.</text>
</comment>
<gene>
    <name evidence="8" type="ORF">P5G52_15640</name>
</gene>
<dbReference type="PRINTS" id="PR00722">
    <property type="entry name" value="CHYMOTRYPSIN"/>
</dbReference>
<organism evidence="8 9">
    <name type="scientific">Arthrobacter burdickii</name>
    <dbReference type="NCBI Taxonomy" id="3035920"/>
    <lineage>
        <taxon>Bacteria</taxon>
        <taxon>Bacillati</taxon>
        <taxon>Actinomycetota</taxon>
        <taxon>Actinomycetes</taxon>
        <taxon>Micrococcales</taxon>
        <taxon>Micrococcaceae</taxon>
        <taxon>Arthrobacter</taxon>
    </lineage>
</organism>
<dbReference type="InterPro" id="IPR033116">
    <property type="entry name" value="TRYPSIN_SER"/>
</dbReference>
<evidence type="ECO:0000256" key="5">
    <source>
        <dbReference type="ARBA" id="ARBA00038868"/>
    </source>
</evidence>
<dbReference type="InterPro" id="IPR009003">
    <property type="entry name" value="Peptidase_S1_PA"/>
</dbReference>
<dbReference type="Gene3D" id="2.40.10.10">
    <property type="entry name" value="Trypsin-like serine proteases"/>
    <property type="match status" value="1"/>
</dbReference>
<dbReference type="RefSeq" id="WP_301229218.1">
    <property type="nucleotide sequence ID" value="NZ_JAROCG010000002.1"/>
</dbReference>
<dbReference type="SMART" id="SM00020">
    <property type="entry name" value="Tryp_SPc"/>
    <property type="match status" value="1"/>
</dbReference>
<evidence type="ECO:0000256" key="4">
    <source>
        <dbReference type="ARBA" id="ARBA00036320"/>
    </source>
</evidence>
<dbReference type="PANTHER" id="PTHR24276">
    <property type="entry name" value="POLYSERASE-RELATED"/>
    <property type="match status" value="1"/>
</dbReference>
<dbReference type="PROSITE" id="PS00134">
    <property type="entry name" value="TRYPSIN_HIS"/>
    <property type="match status" value="1"/>
</dbReference>